<comment type="caution">
    <text evidence="2">The sequence shown here is derived from an EMBL/GenBank/DDBJ whole genome shotgun (WGS) entry which is preliminary data.</text>
</comment>
<evidence type="ECO:0000256" key="1">
    <source>
        <dbReference type="SAM" id="MobiDB-lite"/>
    </source>
</evidence>
<feature type="compositionally biased region" description="Low complexity" evidence="1">
    <location>
        <begin position="156"/>
        <end position="185"/>
    </location>
</feature>
<dbReference type="EMBL" id="BOOH01000039">
    <property type="protein sequence ID" value="GIH78393.1"/>
    <property type="molecule type" value="Genomic_DNA"/>
</dbReference>
<evidence type="ECO:0000313" key="2">
    <source>
        <dbReference type="EMBL" id="GIH78393.1"/>
    </source>
</evidence>
<name>A0A8J3W7A7_9ACTN</name>
<feature type="compositionally biased region" description="Polar residues" evidence="1">
    <location>
        <begin position="17"/>
        <end position="26"/>
    </location>
</feature>
<organism evidence="2 3">
    <name type="scientific">Planobispora longispora</name>
    <dbReference type="NCBI Taxonomy" id="28887"/>
    <lineage>
        <taxon>Bacteria</taxon>
        <taxon>Bacillati</taxon>
        <taxon>Actinomycetota</taxon>
        <taxon>Actinomycetes</taxon>
        <taxon>Streptosporangiales</taxon>
        <taxon>Streptosporangiaceae</taxon>
        <taxon>Planobispora</taxon>
    </lineage>
</organism>
<keyword evidence="3" id="KW-1185">Reference proteome</keyword>
<dbReference type="RefSeq" id="WP_203892898.1">
    <property type="nucleotide sequence ID" value="NZ_BOOH01000039.1"/>
</dbReference>
<sequence>MSEYPTGAGDYSGQSGGMQTTAQQAKSAAGEVAETAKEQTRAVAGEARHQARRVAGQLRDRVGEQAQHQSRRAAQGIRQWSDDLSSMKEAVKPDSPVHGAVQQIADSGRRAADYLEEHGLAGVVDEVQNFARRRPGLFLAGALVAGFLAGRVAKATTGVTSSDTGSGTTSTGTGSGTAFTPTAASVAETPARPVTPPAHTTPPYQSVQQADPLARPTTPESIPAESQGAYPPNRWDGESR</sequence>
<evidence type="ECO:0000313" key="3">
    <source>
        <dbReference type="Proteomes" id="UP000616724"/>
    </source>
</evidence>
<dbReference type="AlphaFoldDB" id="A0A8J3W7A7"/>
<feature type="region of interest" description="Disordered" evidence="1">
    <location>
        <begin position="1"/>
        <end position="79"/>
    </location>
</feature>
<protein>
    <submittedName>
        <fullName evidence="2">Uncharacterized protein</fullName>
    </submittedName>
</protein>
<feature type="region of interest" description="Disordered" evidence="1">
    <location>
        <begin position="156"/>
        <end position="240"/>
    </location>
</feature>
<reference evidence="2 3" key="1">
    <citation type="submission" date="2021-01" db="EMBL/GenBank/DDBJ databases">
        <title>Whole genome shotgun sequence of Planobispora longispora NBRC 13918.</title>
        <authorList>
            <person name="Komaki H."/>
            <person name="Tamura T."/>
        </authorList>
    </citation>
    <scope>NUCLEOTIDE SEQUENCE [LARGE SCALE GENOMIC DNA]</scope>
    <source>
        <strain evidence="2 3">NBRC 13918</strain>
    </source>
</reference>
<proteinExistence type="predicted"/>
<gene>
    <name evidence="2" type="ORF">Plo01_48220</name>
</gene>
<dbReference type="Proteomes" id="UP000616724">
    <property type="component" value="Unassembled WGS sequence"/>
</dbReference>
<accession>A0A8J3W7A7</accession>